<dbReference type="eggNOG" id="ENOG5030DH1">
    <property type="taxonomic scope" value="Bacteria"/>
</dbReference>
<dbReference type="STRING" id="343509.SG1207"/>
<protein>
    <submittedName>
        <fullName evidence="1">Hypothetical phage protein</fullName>
    </submittedName>
</protein>
<sequence>MSNPARYHRAFVAAELAASQDESAQMSHLGHYELLLFKLKQDLDRLHHVESRRRKAQLKREMLPTYQPWVAGVLASGTGAQDAVLMRMLVWLLDVGDITAALDIGDYALRHALLAPDGFERATPCLIAEKVTASAQRNLNDGQPLDTEQLLRARSLLAGQDMPDKVKACLLKVVGHALRQDGTLTPVRVREAALNAMHEVNTRLAVWHRAQERAGTLALDAVPAEPGLIKRRQKEKALFESRE</sequence>
<keyword evidence="2" id="KW-1185">Reference proteome</keyword>
<gene>
    <name evidence="1" type="ordered locus">SG1207</name>
</gene>
<dbReference type="InterPro" id="IPR010270">
    <property type="entry name" value="Phage_P2_GpM"/>
</dbReference>
<accession>Q2NTP3</accession>
<dbReference type="RefSeq" id="WP_011411038.1">
    <property type="nucleotide sequence ID" value="NC_007712.1"/>
</dbReference>
<evidence type="ECO:0000313" key="1">
    <source>
        <dbReference type="EMBL" id="BAE74482.1"/>
    </source>
</evidence>
<dbReference type="InterPro" id="IPR009225">
    <property type="entry name" value="Phage_head_completion_GpL"/>
</dbReference>
<dbReference type="EMBL" id="AP008232">
    <property type="protein sequence ID" value="BAE74482.1"/>
    <property type="molecule type" value="Genomic_DNA"/>
</dbReference>
<dbReference type="BioCyc" id="SGLO343509:SGP1_RS10620-MONOMER"/>
<dbReference type="Pfam" id="PF05944">
    <property type="entry name" value="Phage_term_smal"/>
    <property type="match status" value="1"/>
</dbReference>
<dbReference type="Pfam" id="PF05926">
    <property type="entry name" value="Phage_GPL"/>
    <property type="match status" value="1"/>
</dbReference>
<dbReference type="GO" id="GO:0003677">
    <property type="term" value="F:DNA binding"/>
    <property type="evidence" value="ECO:0007669"/>
    <property type="project" value="InterPro"/>
</dbReference>
<evidence type="ECO:0000313" key="2">
    <source>
        <dbReference type="Proteomes" id="UP000001932"/>
    </source>
</evidence>
<dbReference type="HOGENOM" id="CLU_076316_1_0_6"/>
<proteinExistence type="predicted"/>
<organism evidence="1 2">
    <name type="scientific">Sodalis glossinidius (strain morsitans)</name>
    <dbReference type="NCBI Taxonomy" id="343509"/>
    <lineage>
        <taxon>Bacteria</taxon>
        <taxon>Pseudomonadati</taxon>
        <taxon>Pseudomonadota</taxon>
        <taxon>Gammaproteobacteria</taxon>
        <taxon>Enterobacterales</taxon>
        <taxon>Bruguierivoracaceae</taxon>
        <taxon>Sodalis</taxon>
    </lineage>
</organism>
<dbReference type="AlphaFoldDB" id="Q2NTP3"/>
<dbReference type="Proteomes" id="UP000001932">
    <property type="component" value="Chromosome"/>
</dbReference>
<dbReference type="OrthoDB" id="8562788at2"/>
<dbReference type="GO" id="GO:0004519">
    <property type="term" value="F:endonuclease activity"/>
    <property type="evidence" value="ECO:0007669"/>
    <property type="project" value="InterPro"/>
</dbReference>
<dbReference type="KEGG" id="sgl:SG1207"/>
<name>Q2NTP3_SODGM</name>
<reference evidence="1 2" key="1">
    <citation type="journal article" date="2006" name="Genome Res.">
        <title>Massive genome erosion and functional adaptations provide insights into the symbiotic lifestyle of Sodalis glossinidius in the tsetse host.</title>
        <authorList>
            <person name="Toh H."/>
            <person name="Weiss B.L."/>
            <person name="Perkin S.A.H."/>
            <person name="Yamashita A."/>
            <person name="Oshima K."/>
            <person name="Hattori M."/>
            <person name="Aksoy S."/>
        </authorList>
    </citation>
    <scope>NUCLEOTIDE SEQUENCE [LARGE SCALE GENOMIC DNA]</scope>
    <source>
        <strain evidence="2">morsitans</strain>
    </source>
</reference>